<name>A0A2T1LRB6_9CHRO</name>
<evidence type="ECO:0000259" key="1">
    <source>
        <dbReference type="Pfam" id="PF13358"/>
    </source>
</evidence>
<dbReference type="Proteomes" id="UP000239001">
    <property type="component" value="Unassembled WGS sequence"/>
</dbReference>
<sequence length="109" mass="12248">KSFAAAVGAGQDKIILLVLDRAGWHMSEKVELPLGIFFEPLPPYSPELQPAERLWALADEPLVNKSFETLDALEVVLAQRCHVLAQMQPQIQALTNYHWWPDPEVFKAG</sequence>
<dbReference type="GO" id="GO:0003676">
    <property type="term" value="F:nucleic acid binding"/>
    <property type="evidence" value="ECO:0007669"/>
    <property type="project" value="InterPro"/>
</dbReference>
<dbReference type="AlphaFoldDB" id="A0A2T1LRB6"/>
<reference evidence="6 12" key="2">
    <citation type="submission" date="2018-03" db="EMBL/GenBank/DDBJ databases">
        <authorList>
            <person name="Keele B.F."/>
        </authorList>
    </citation>
    <scope>NUCLEOTIDE SEQUENCE [LARGE SCALE GENOMIC DNA]</scope>
    <source>
        <strain evidence="6 12">CCALA 016</strain>
    </source>
</reference>
<dbReference type="EMBL" id="PXOH01000117">
    <property type="protein sequence ID" value="PSF25537.1"/>
    <property type="molecule type" value="Genomic_DNA"/>
</dbReference>
<dbReference type="EMBL" id="PXOH01000049">
    <property type="protein sequence ID" value="PSF31130.1"/>
    <property type="molecule type" value="Genomic_DNA"/>
</dbReference>
<dbReference type="EMBL" id="PXOH01000031">
    <property type="protein sequence ID" value="PSF33342.1"/>
    <property type="molecule type" value="Genomic_DNA"/>
</dbReference>
<gene>
    <name evidence="11" type="ORF">C7H19_16485</name>
    <name evidence="10" type="ORF">C7H19_20310</name>
    <name evidence="9" type="ORF">C7H19_21405</name>
    <name evidence="8" type="ORF">C7H19_22620</name>
    <name evidence="7" type="ORF">C7H19_23330</name>
    <name evidence="6" type="ORF">C7H19_23430</name>
    <name evidence="5" type="ORF">C7H19_24975</name>
    <name evidence="4" type="ORF">C7H19_25020</name>
    <name evidence="3" type="ORF">C7H19_25035</name>
    <name evidence="2" type="ORF">C7H19_25235</name>
</gene>
<evidence type="ECO:0000313" key="9">
    <source>
        <dbReference type="EMBL" id="PSF32457.1"/>
    </source>
</evidence>
<dbReference type="InterPro" id="IPR038717">
    <property type="entry name" value="Tc1-like_DDE_dom"/>
</dbReference>
<evidence type="ECO:0000313" key="2">
    <source>
        <dbReference type="EMBL" id="PSF25537.1"/>
    </source>
</evidence>
<evidence type="ECO:0000313" key="10">
    <source>
        <dbReference type="EMBL" id="PSF33342.1"/>
    </source>
</evidence>
<evidence type="ECO:0000313" key="12">
    <source>
        <dbReference type="Proteomes" id="UP000239001"/>
    </source>
</evidence>
<reference evidence="6 12" key="1">
    <citation type="submission" date="2018-03" db="EMBL/GenBank/DDBJ databases">
        <title>The ancient ancestry and fast evolution of plastids.</title>
        <authorList>
            <person name="Moore K.R."/>
            <person name="Magnabosco C."/>
            <person name="Momper L."/>
            <person name="Gold D.A."/>
            <person name="Bosak T."/>
            <person name="Fournier G.P."/>
        </authorList>
    </citation>
    <scope>NUCLEOTIDE SEQUENCE [LARGE SCALE GENOMIC DNA]</scope>
    <source>
        <strain evidence="6 12">CCALA 016</strain>
    </source>
</reference>
<dbReference type="EMBL" id="PXOH01000091">
    <property type="protein sequence ID" value="PSF27226.1"/>
    <property type="molecule type" value="Genomic_DNA"/>
</dbReference>
<organism evidence="6 12">
    <name type="scientific">Aphanothece hegewaldii CCALA 016</name>
    <dbReference type="NCBI Taxonomy" id="2107694"/>
    <lineage>
        <taxon>Bacteria</taxon>
        <taxon>Bacillati</taxon>
        <taxon>Cyanobacteriota</taxon>
        <taxon>Cyanophyceae</taxon>
        <taxon>Oscillatoriophycideae</taxon>
        <taxon>Chroococcales</taxon>
        <taxon>Aphanothecaceae</taxon>
        <taxon>Aphanothece</taxon>
    </lineage>
</organism>
<dbReference type="EMBL" id="PXOH01000037">
    <property type="protein sequence ID" value="PSF32457.1"/>
    <property type="molecule type" value="Genomic_DNA"/>
</dbReference>
<evidence type="ECO:0000313" key="5">
    <source>
        <dbReference type="EMBL" id="PSF27581.1"/>
    </source>
</evidence>
<dbReference type="EMBL" id="PXOH01000050">
    <property type="protein sequence ID" value="PSF31080.1"/>
    <property type="molecule type" value="Genomic_DNA"/>
</dbReference>
<accession>A0A2T1LRB6</accession>
<dbReference type="Gene3D" id="3.30.420.10">
    <property type="entry name" value="Ribonuclease H-like superfamily/Ribonuclease H"/>
    <property type="match status" value="1"/>
</dbReference>
<dbReference type="EMBL" id="PXOH01000087">
    <property type="protein sequence ID" value="PSF27581.1"/>
    <property type="molecule type" value="Genomic_DNA"/>
</dbReference>
<comment type="caution">
    <text evidence="6">The sequence shown here is derived from an EMBL/GenBank/DDBJ whole genome shotgun (WGS) entry which is preliminary data.</text>
</comment>
<evidence type="ECO:0000313" key="7">
    <source>
        <dbReference type="EMBL" id="PSF31130.1"/>
    </source>
</evidence>
<keyword evidence="12" id="KW-1185">Reference proteome</keyword>
<dbReference type="InterPro" id="IPR036397">
    <property type="entry name" value="RNaseH_sf"/>
</dbReference>
<evidence type="ECO:0000313" key="8">
    <source>
        <dbReference type="EMBL" id="PSF31444.1"/>
    </source>
</evidence>
<proteinExistence type="predicted"/>
<evidence type="ECO:0000313" key="11">
    <source>
        <dbReference type="EMBL" id="PSF35600.1"/>
    </source>
</evidence>
<dbReference type="EMBL" id="PXOH01000090">
    <property type="protein sequence ID" value="PSF27337.1"/>
    <property type="molecule type" value="Genomic_DNA"/>
</dbReference>
<dbReference type="EMBL" id="PXOH01000019">
    <property type="protein sequence ID" value="PSF35600.1"/>
    <property type="molecule type" value="Genomic_DNA"/>
</dbReference>
<evidence type="ECO:0000313" key="3">
    <source>
        <dbReference type="EMBL" id="PSF27226.1"/>
    </source>
</evidence>
<feature type="non-terminal residue" evidence="6">
    <location>
        <position position="1"/>
    </location>
</feature>
<protein>
    <submittedName>
        <fullName evidence="6">Transposase</fullName>
    </submittedName>
</protein>
<evidence type="ECO:0000313" key="4">
    <source>
        <dbReference type="EMBL" id="PSF27337.1"/>
    </source>
</evidence>
<evidence type="ECO:0000313" key="6">
    <source>
        <dbReference type="EMBL" id="PSF31080.1"/>
    </source>
</evidence>
<dbReference type="EMBL" id="PXOH01000043">
    <property type="protein sequence ID" value="PSF31444.1"/>
    <property type="molecule type" value="Genomic_DNA"/>
</dbReference>
<dbReference type="Pfam" id="PF13358">
    <property type="entry name" value="DDE_3"/>
    <property type="match status" value="1"/>
</dbReference>
<feature type="domain" description="Tc1-like transposase DDE" evidence="1">
    <location>
        <begin position="13"/>
        <end position="73"/>
    </location>
</feature>
<dbReference type="RefSeq" id="WP_181280643.1">
    <property type="nucleotide sequence ID" value="NZ_PXOH01000019.1"/>
</dbReference>